<dbReference type="InParanoid" id="A0A7M7PC87"/>
<feature type="compositionally biased region" description="Basic residues" evidence="2">
    <location>
        <begin position="314"/>
        <end position="330"/>
    </location>
</feature>
<comment type="similarity">
    <text evidence="1">Belongs to the FAM199 family.</text>
</comment>
<evidence type="ECO:0000313" key="3">
    <source>
        <dbReference type="EnsemblMetazoa" id="XP_030849260"/>
    </source>
</evidence>
<keyword evidence="4" id="KW-1185">Reference proteome</keyword>
<proteinExistence type="inferred from homology"/>
<feature type="compositionally biased region" description="Basic and acidic residues" evidence="2">
    <location>
        <begin position="331"/>
        <end position="349"/>
    </location>
</feature>
<dbReference type="PANTHER" id="PTHR32003">
    <property type="entry name" value="PROTEIN FAM199X"/>
    <property type="match status" value="1"/>
</dbReference>
<organism evidence="3 4">
    <name type="scientific">Strongylocentrotus purpuratus</name>
    <name type="common">Purple sea urchin</name>
    <dbReference type="NCBI Taxonomy" id="7668"/>
    <lineage>
        <taxon>Eukaryota</taxon>
        <taxon>Metazoa</taxon>
        <taxon>Echinodermata</taxon>
        <taxon>Eleutherozoa</taxon>
        <taxon>Echinozoa</taxon>
        <taxon>Echinoidea</taxon>
        <taxon>Euechinoidea</taxon>
        <taxon>Echinacea</taxon>
        <taxon>Camarodonta</taxon>
        <taxon>Echinidea</taxon>
        <taxon>Strongylocentrotidae</taxon>
        <taxon>Strongylocentrotus</taxon>
    </lineage>
</organism>
<evidence type="ECO:0000256" key="1">
    <source>
        <dbReference type="ARBA" id="ARBA00009319"/>
    </source>
</evidence>
<name>A0A7M7PC87_STRPU</name>
<dbReference type="Pfam" id="PF15814">
    <property type="entry name" value="FAM199X"/>
    <property type="match status" value="1"/>
</dbReference>
<reference evidence="4" key="1">
    <citation type="submission" date="2015-02" db="EMBL/GenBank/DDBJ databases">
        <title>Genome sequencing for Strongylocentrotus purpuratus.</title>
        <authorList>
            <person name="Murali S."/>
            <person name="Liu Y."/>
            <person name="Vee V."/>
            <person name="English A."/>
            <person name="Wang M."/>
            <person name="Skinner E."/>
            <person name="Han Y."/>
            <person name="Muzny D.M."/>
            <person name="Worley K.C."/>
            <person name="Gibbs R.A."/>
        </authorList>
    </citation>
    <scope>NUCLEOTIDE SEQUENCE</scope>
</reference>
<dbReference type="OrthoDB" id="6365484at2759"/>
<dbReference type="GeneID" id="100893786"/>
<dbReference type="OMA" id="HEENCHS"/>
<dbReference type="EnsemblMetazoa" id="XM_030993400">
    <property type="protein sequence ID" value="XP_030849260"/>
    <property type="gene ID" value="LOC100893786"/>
</dbReference>
<dbReference type="PANTHER" id="PTHR32003:SF1">
    <property type="entry name" value="PROTEIN FAM199X"/>
    <property type="match status" value="1"/>
</dbReference>
<protein>
    <submittedName>
        <fullName evidence="3">Uncharacterized protein</fullName>
    </submittedName>
</protein>
<dbReference type="KEGG" id="spu:100893786"/>
<accession>A0A7M7PC87</accession>
<reference evidence="3" key="2">
    <citation type="submission" date="2021-01" db="UniProtKB">
        <authorList>
            <consortium name="EnsemblMetazoa"/>
        </authorList>
    </citation>
    <scope>IDENTIFICATION</scope>
</reference>
<dbReference type="AlphaFoldDB" id="A0A7M7PC87"/>
<feature type="region of interest" description="Disordered" evidence="2">
    <location>
        <begin position="157"/>
        <end position="201"/>
    </location>
</feature>
<feature type="compositionally biased region" description="Acidic residues" evidence="2">
    <location>
        <begin position="357"/>
        <end position="371"/>
    </location>
</feature>
<dbReference type="InterPro" id="IPR029672">
    <property type="entry name" value="FAM199X_fam"/>
</dbReference>
<sequence length="371" mass="41690">MLAEYPAIVDYDFSPIPSPLFGEDDSFLSCFHGDVEREVTFSLAHGLDPSTLLNEEEDDVSSISPSIHCSETLEDHDDLPYQLMDSTDPHAGISPPTNQDYPIHNQGVDDEDDAELEGLFGSVDYLNSGYLDPVQEPVALDVHDVLPAVEEDFDLGGTEEVEDSRSKVTDQCIPSASSTPRKRKKKKKEDKGWSEMDAEEKEEVAEHLSSVLQSLLGPRERLEVMAMFSQDMLNERNLVIESHMLNESTLAKLETYLEQQEVTGEASDSELISEPERMRSYGNTTKRKCSSLPASPQHRGSFSEKTPSLDVKKRSGPRKSLRGWKRRTRKDYRQASKERRSGLFKKEEVISLSQSIGEEEEDTGEEIDILA</sequence>
<dbReference type="FunCoup" id="A0A7M7PC87">
    <property type="interactions" value="860"/>
</dbReference>
<feature type="region of interest" description="Disordered" evidence="2">
    <location>
        <begin position="261"/>
        <end position="371"/>
    </location>
</feature>
<evidence type="ECO:0000313" key="4">
    <source>
        <dbReference type="Proteomes" id="UP000007110"/>
    </source>
</evidence>
<dbReference type="Proteomes" id="UP000007110">
    <property type="component" value="Unassembled WGS sequence"/>
</dbReference>
<feature type="compositionally biased region" description="Polar residues" evidence="2">
    <location>
        <begin position="292"/>
        <end position="306"/>
    </location>
</feature>
<dbReference type="RefSeq" id="XP_030849260.1">
    <property type="nucleotide sequence ID" value="XM_030993400.1"/>
</dbReference>
<evidence type="ECO:0000256" key="2">
    <source>
        <dbReference type="SAM" id="MobiDB-lite"/>
    </source>
</evidence>